<comment type="caution">
    <text evidence="15">The sequence shown here is derived from an EMBL/GenBank/DDBJ whole genome shotgun (WGS) entry which is preliminary data.</text>
</comment>
<dbReference type="GO" id="GO:0000105">
    <property type="term" value="P:L-histidine biosynthetic process"/>
    <property type="evidence" value="ECO:0007669"/>
    <property type="project" value="UniProtKB-UniRule"/>
</dbReference>
<keyword evidence="4 8" id="KW-0479">Metal-binding</keyword>
<gene>
    <name evidence="8 15" type="primary">hisD</name>
    <name evidence="15" type="ORF">DEA61_02950</name>
</gene>
<dbReference type="Gene3D" id="3.40.50.1980">
    <property type="entry name" value="Nitrogenase molybdenum iron protein domain"/>
    <property type="match status" value="2"/>
</dbReference>
<keyword evidence="8" id="KW-0028">Amino-acid biosynthesis</keyword>
<dbReference type="InterPro" id="IPR012131">
    <property type="entry name" value="Hstdl_DH"/>
</dbReference>
<evidence type="ECO:0000256" key="4">
    <source>
        <dbReference type="ARBA" id="ARBA00022723"/>
    </source>
</evidence>
<sequence>MIEMFDFTKEVDIGIFNKIQNRSKLENKEIAKRVEDIIENVRERKDKALFEYTYMYDGINLGSETVKVKEEEIKRAYEEVKEDFLKALDKAIKNITEFHEKQKEKTWMDFKEGIVYGQVLRPLSSVGIYVPGGTASYPSSVLMNGIPAKVAGVERIVMVSPAGKKGISPYVLVAADKIGIKEIYKIGGAQAVAALAFGTESIPKVDKIVGPGNIYVAMAKRALYGYVDIDMVAGPSEILVIADESASPKYVAADLLSQAEHDVMASSILVTTSKELAEKVKKEIERQMEYLERKEIIAESLKNFGAIIVIDNLKEAIGIANEIAPEHLELVIENPFEILGEIKNAGAVFLGEFSPEPLGDYLAGPNHVLPTSGTARFFSPLSVRDFVKKMNVLYYSKEALSSVKDDVITLAEAEELTAHANSVKVRFYND</sequence>
<evidence type="ECO:0000313" key="16">
    <source>
        <dbReference type="Proteomes" id="UP000264445"/>
    </source>
</evidence>
<feature type="binding site" evidence="8 13">
    <location>
        <position position="419"/>
    </location>
    <ligand>
        <name>Zn(2+)</name>
        <dbReference type="ChEBI" id="CHEBI:29105"/>
    </ligand>
</feature>
<feature type="binding site" evidence="8 12">
    <location>
        <position position="261"/>
    </location>
    <ligand>
        <name>substrate</name>
    </ligand>
</feature>
<evidence type="ECO:0000256" key="14">
    <source>
        <dbReference type="RuleBase" id="RU004175"/>
    </source>
</evidence>
<dbReference type="FunFam" id="3.40.50.1980:FF:000026">
    <property type="entry name" value="Histidinol dehydrogenase"/>
    <property type="match status" value="1"/>
</dbReference>
<name>A0A101E5F2_9THEO</name>
<dbReference type="PIRSF" id="PIRSF000099">
    <property type="entry name" value="Histidinol_dh"/>
    <property type="match status" value="1"/>
</dbReference>
<dbReference type="Pfam" id="PF00815">
    <property type="entry name" value="Histidinol_dh"/>
    <property type="match status" value="1"/>
</dbReference>
<comment type="catalytic activity">
    <reaction evidence="7 8">
        <text>L-histidinol + 2 NAD(+) + H2O = L-histidine + 2 NADH + 3 H(+)</text>
        <dbReference type="Rhea" id="RHEA:20641"/>
        <dbReference type="ChEBI" id="CHEBI:15377"/>
        <dbReference type="ChEBI" id="CHEBI:15378"/>
        <dbReference type="ChEBI" id="CHEBI:57540"/>
        <dbReference type="ChEBI" id="CHEBI:57595"/>
        <dbReference type="ChEBI" id="CHEBI:57699"/>
        <dbReference type="ChEBI" id="CHEBI:57945"/>
        <dbReference type="EC" id="1.1.1.23"/>
    </reaction>
</comment>
<keyword evidence="8 11" id="KW-0520">NAD</keyword>
<evidence type="ECO:0000256" key="6">
    <source>
        <dbReference type="ARBA" id="ARBA00023002"/>
    </source>
</evidence>
<evidence type="ECO:0000256" key="5">
    <source>
        <dbReference type="ARBA" id="ARBA00022833"/>
    </source>
</evidence>
<comment type="pathway">
    <text evidence="8">Amino-acid biosynthesis; L-histidine biosynthesis; L-histidine from 5-phospho-alpha-D-ribose 1-diphosphate: step 9/9.</text>
</comment>
<feature type="active site" description="Proton acceptor" evidence="8 10">
    <location>
        <position position="327"/>
    </location>
</feature>
<feature type="binding site" evidence="8 12">
    <location>
        <position position="360"/>
    </location>
    <ligand>
        <name>substrate</name>
    </ligand>
</feature>
<keyword evidence="8" id="KW-0368">Histidine biosynthesis</keyword>
<dbReference type="GO" id="GO:0005829">
    <property type="term" value="C:cytosol"/>
    <property type="evidence" value="ECO:0007669"/>
    <property type="project" value="TreeGrafter"/>
</dbReference>
<dbReference type="PANTHER" id="PTHR21256">
    <property type="entry name" value="HISTIDINOL DEHYDROGENASE HDH"/>
    <property type="match status" value="1"/>
</dbReference>
<dbReference type="GO" id="GO:0051287">
    <property type="term" value="F:NAD binding"/>
    <property type="evidence" value="ECO:0007669"/>
    <property type="project" value="InterPro"/>
</dbReference>
<dbReference type="UniPathway" id="UPA00031">
    <property type="reaction ID" value="UER00014"/>
</dbReference>
<dbReference type="Proteomes" id="UP000264445">
    <property type="component" value="Unassembled WGS sequence"/>
</dbReference>
<dbReference type="GO" id="GO:0004399">
    <property type="term" value="F:histidinol dehydrogenase activity"/>
    <property type="evidence" value="ECO:0007669"/>
    <property type="project" value="UniProtKB-UniRule"/>
</dbReference>
<dbReference type="FunFam" id="3.40.50.1980:FF:000001">
    <property type="entry name" value="Histidinol dehydrogenase"/>
    <property type="match status" value="1"/>
</dbReference>
<organism evidence="15 16">
    <name type="scientific">Caldanaerobacter subterraneus</name>
    <dbReference type="NCBI Taxonomy" id="911092"/>
    <lineage>
        <taxon>Bacteria</taxon>
        <taxon>Bacillati</taxon>
        <taxon>Bacillota</taxon>
        <taxon>Clostridia</taxon>
        <taxon>Thermoanaerobacterales</taxon>
        <taxon>Thermoanaerobacteraceae</taxon>
        <taxon>Caldanaerobacter</taxon>
    </lineage>
</organism>
<feature type="binding site" evidence="8 12">
    <location>
        <position position="327"/>
    </location>
    <ligand>
        <name>substrate</name>
    </ligand>
</feature>
<feature type="binding site" evidence="8 11">
    <location>
        <position position="190"/>
    </location>
    <ligand>
        <name>NAD(+)</name>
        <dbReference type="ChEBI" id="CHEBI:57540"/>
    </ligand>
</feature>
<dbReference type="InterPro" id="IPR016161">
    <property type="entry name" value="Ald_DH/histidinol_DH"/>
</dbReference>
<evidence type="ECO:0000256" key="1">
    <source>
        <dbReference type="ARBA" id="ARBA00003850"/>
    </source>
</evidence>
<feature type="binding site" evidence="8 12">
    <location>
        <position position="419"/>
    </location>
    <ligand>
        <name>substrate</name>
    </ligand>
</feature>
<dbReference type="CDD" id="cd06572">
    <property type="entry name" value="Histidinol_dh"/>
    <property type="match status" value="1"/>
</dbReference>
<feature type="binding site" evidence="8 12">
    <location>
        <position position="414"/>
    </location>
    <ligand>
        <name>substrate</name>
    </ligand>
</feature>
<feature type="binding site" evidence="8 13">
    <location>
        <position position="261"/>
    </location>
    <ligand>
        <name>Zn(2+)</name>
        <dbReference type="ChEBI" id="CHEBI:29105"/>
    </ligand>
</feature>
<feature type="active site" description="Proton acceptor" evidence="8 10">
    <location>
        <position position="326"/>
    </location>
</feature>
<evidence type="ECO:0000256" key="12">
    <source>
        <dbReference type="PIRSR" id="PIRSR000099-3"/>
    </source>
</evidence>
<evidence type="ECO:0000256" key="2">
    <source>
        <dbReference type="ARBA" id="ARBA00010178"/>
    </source>
</evidence>
<feature type="binding site" evidence="8 11">
    <location>
        <position position="129"/>
    </location>
    <ligand>
        <name>NAD(+)</name>
        <dbReference type="ChEBI" id="CHEBI:57540"/>
    </ligand>
</feature>
<evidence type="ECO:0000256" key="11">
    <source>
        <dbReference type="PIRSR" id="PIRSR000099-2"/>
    </source>
</evidence>
<dbReference type="RefSeq" id="WP_278428762.1">
    <property type="nucleotide sequence ID" value="NZ_DOLB01000050.1"/>
</dbReference>
<accession>A0A101E5F2</accession>
<comment type="similarity">
    <text evidence="2 8 9 14">Belongs to the histidinol dehydrogenase family.</text>
</comment>
<keyword evidence="6 8" id="KW-0560">Oxidoreductase</keyword>
<feature type="binding site" evidence="8 13">
    <location>
        <position position="258"/>
    </location>
    <ligand>
        <name>Zn(2+)</name>
        <dbReference type="ChEBI" id="CHEBI:29105"/>
    </ligand>
</feature>
<dbReference type="InterPro" id="IPR001692">
    <property type="entry name" value="Histidinol_DH_CS"/>
</dbReference>
<feature type="binding site" evidence="8 11">
    <location>
        <position position="213"/>
    </location>
    <ligand>
        <name>NAD(+)</name>
        <dbReference type="ChEBI" id="CHEBI:57540"/>
    </ligand>
</feature>
<dbReference type="InterPro" id="IPR022695">
    <property type="entry name" value="Histidinol_DH_monofunct"/>
</dbReference>
<dbReference type="EMBL" id="DOLB01000050">
    <property type="protein sequence ID" value="HBT48817.1"/>
    <property type="molecule type" value="Genomic_DNA"/>
</dbReference>
<evidence type="ECO:0000256" key="13">
    <source>
        <dbReference type="PIRSR" id="PIRSR000099-4"/>
    </source>
</evidence>
<evidence type="ECO:0000256" key="7">
    <source>
        <dbReference type="ARBA" id="ARBA00049489"/>
    </source>
</evidence>
<dbReference type="PROSITE" id="PS00611">
    <property type="entry name" value="HISOL_DEHYDROGENASE"/>
    <property type="match status" value="1"/>
</dbReference>
<feature type="binding site" evidence="8 12">
    <location>
        <position position="258"/>
    </location>
    <ligand>
        <name>substrate</name>
    </ligand>
</feature>
<evidence type="ECO:0000256" key="10">
    <source>
        <dbReference type="PIRSR" id="PIRSR000099-1"/>
    </source>
</evidence>
<feature type="binding site" evidence="8 12">
    <location>
        <position position="236"/>
    </location>
    <ligand>
        <name>substrate</name>
    </ligand>
</feature>
<dbReference type="AlphaFoldDB" id="A0A101E5F2"/>
<evidence type="ECO:0000256" key="3">
    <source>
        <dbReference type="ARBA" id="ARBA00012965"/>
    </source>
</evidence>
<evidence type="ECO:0000256" key="9">
    <source>
        <dbReference type="PIRNR" id="PIRNR000099"/>
    </source>
</evidence>
<evidence type="ECO:0000313" key="15">
    <source>
        <dbReference type="EMBL" id="HBT48817.1"/>
    </source>
</evidence>
<dbReference type="PRINTS" id="PR00083">
    <property type="entry name" value="HOLDHDRGNASE"/>
</dbReference>
<dbReference type="SUPFAM" id="SSF53720">
    <property type="entry name" value="ALDH-like"/>
    <property type="match status" value="1"/>
</dbReference>
<keyword evidence="5 8" id="KW-0862">Zinc</keyword>
<evidence type="ECO:0000256" key="8">
    <source>
        <dbReference type="HAMAP-Rule" id="MF_01024"/>
    </source>
</evidence>
<feature type="binding site" evidence="8 13">
    <location>
        <position position="360"/>
    </location>
    <ligand>
        <name>Zn(2+)</name>
        <dbReference type="ChEBI" id="CHEBI:29105"/>
    </ligand>
</feature>
<dbReference type="NCBIfam" id="TIGR00069">
    <property type="entry name" value="hisD"/>
    <property type="match status" value="1"/>
</dbReference>
<dbReference type="HAMAP" id="MF_01024">
    <property type="entry name" value="HisD"/>
    <property type="match status" value="1"/>
</dbReference>
<comment type="cofactor">
    <cofactor evidence="8 13">
        <name>Zn(2+)</name>
        <dbReference type="ChEBI" id="CHEBI:29105"/>
    </cofactor>
    <text evidence="8 13">Binds 1 zinc ion per subunit.</text>
</comment>
<dbReference type="PANTHER" id="PTHR21256:SF2">
    <property type="entry name" value="HISTIDINE BIOSYNTHESIS TRIFUNCTIONAL PROTEIN"/>
    <property type="match status" value="1"/>
</dbReference>
<dbReference type="EC" id="1.1.1.23" evidence="3 8"/>
<proteinExistence type="inferred from homology"/>
<protein>
    <recommendedName>
        <fullName evidence="3 8">Histidinol dehydrogenase</fullName>
        <shortName evidence="8">HDH</shortName>
        <ecNumber evidence="3 8">1.1.1.23</ecNumber>
    </recommendedName>
</protein>
<reference evidence="15 16" key="1">
    <citation type="journal article" date="2018" name="Nat. Biotechnol.">
        <title>A standardized bacterial taxonomy based on genome phylogeny substantially revises the tree of life.</title>
        <authorList>
            <person name="Parks D.H."/>
            <person name="Chuvochina M."/>
            <person name="Waite D.W."/>
            <person name="Rinke C."/>
            <person name="Skarshewski A."/>
            <person name="Chaumeil P.A."/>
            <person name="Hugenholtz P."/>
        </authorList>
    </citation>
    <scope>NUCLEOTIDE SEQUENCE [LARGE SCALE GENOMIC DNA]</scope>
    <source>
        <strain evidence="15">UBA12544</strain>
    </source>
</reference>
<dbReference type="GO" id="GO:0008270">
    <property type="term" value="F:zinc ion binding"/>
    <property type="evidence" value="ECO:0007669"/>
    <property type="project" value="UniProtKB-UniRule"/>
</dbReference>
<dbReference type="Gene3D" id="1.20.5.1300">
    <property type="match status" value="1"/>
</dbReference>
<comment type="function">
    <text evidence="1 8">Catalyzes the sequential NAD-dependent oxidations of L-histidinol to L-histidinaldehyde and then to L-histidine.</text>
</comment>